<dbReference type="Proteomes" id="UP000001029">
    <property type="component" value="Chromosome"/>
</dbReference>
<keyword evidence="1 9" id="KW-0963">Cytoplasm</keyword>
<dbReference type="Pfam" id="PF01467">
    <property type="entry name" value="CTP_transf_like"/>
    <property type="match status" value="1"/>
</dbReference>
<keyword evidence="12" id="KW-1185">Reference proteome</keyword>
<dbReference type="InterPro" id="IPR004821">
    <property type="entry name" value="Cyt_trans-like"/>
</dbReference>
<evidence type="ECO:0000256" key="1">
    <source>
        <dbReference type="ARBA" id="ARBA00022490"/>
    </source>
</evidence>
<dbReference type="STRING" id="445932.Emin_0106"/>
<feature type="binding site" evidence="9">
    <location>
        <position position="75"/>
    </location>
    <ligand>
        <name>substrate</name>
    </ligand>
</feature>
<dbReference type="EMBL" id="CP001055">
    <property type="protein sequence ID" value="ACC97672.1"/>
    <property type="molecule type" value="Genomic_DNA"/>
</dbReference>
<feature type="binding site" evidence="9">
    <location>
        <begin position="125"/>
        <end position="131"/>
    </location>
    <ligand>
        <name>ATP</name>
        <dbReference type="ChEBI" id="CHEBI:30616"/>
    </ligand>
</feature>
<evidence type="ECO:0000256" key="7">
    <source>
        <dbReference type="ARBA" id="ARBA00022993"/>
    </source>
</evidence>
<keyword evidence="7 9" id="KW-0173">Coenzyme A biosynthesis</keyword>
<comment type="similarity">
    <text evidence="9">Belongs to the bacterial CoaD family.</text>
</comment>
<dbReference type="RefSeq" id="WP_012414287.1">
    <property type="nucleotide sequence ID" value="NC_010644.1"/>
</dbReference>
<dbReference type="PANTHER" id="PTHR21342:SF1">
    <property type="entry name" value="PHOSPHOPANTETHEINE ADENYLYLTRANSFERASE"/>
    <property type="match status" value="1"/>
</dbReference>
<evidence type="ECO:0000313" key="12">
    <source>
        <dbReference type="Proteomes" id="UP000001029"/>
    </source>
</evidence>
<evidence type="ECO:0000256" key="2">
    <source>
        <dbReference type="ARBA" id="ARBA00022679"/>
    </source>
</evidence>
<dbReference type="HOGENOM" id="CLU_100149_0_1_0"/>
<keyword evidence="4 9" id="KW-0547">Nucleotide-binding</keyword>
<evidence type="ECO:0000256" key="3">
    <source>
        <dbReference type="ARBA" id="ARBA00022695"/>
    </source>
</evidence>
<dbReference type="CDD" id="cd02163">
    <property type="entry name" value="PPAT"/>
    <property type="match status" value="1"/>
</dbReference>
<evidence type="ECO:0000313" key="11">
    <source>
        <dbReference type="EMBL" id="ACC97672.1"/>
    </source>
</evidence>
<reference evidence="11 12" key="1">
    <citation type="journal article" date="2009" name="Appl. Environ. Microbiol.">
        <title>Genomic analysis of 'Elusimicrobium minutum,' the first cultivated representative of the phylum 'Elusimicrobia' (formerly termite group 1).</title>
        <authorList>
            <person name="Herlemann D.P.R."/>
            <person name="Geissinger O."/>
            <person name="Ikeda-Ohtsubo W."/>
            <person name="Kunin V."/>
            <person name="Sun H."/>
            <person name="Lapidus A."/>
            <person name="Hugenholtz P."/>
            <person name="Brune A."/>
        </authorList>
    </citation>
    <scope>NUCLEOTIDE SEQUENCE [LARGE SCALE GENOMIC DNA]</scope>
    <source>
        <strain evidence="11 12">Pei191</strain>
    </source>
</reference>
<accession>B2KAX6</accession>
<name>B2KAX6_ELUMP</name>
<dbReference type="EC" id="2.7.7.3" evidence="9"/>
<evidence type="ECO:0000256" key="4">
    <source>
        <dbReference type="ARBA" id="ARBA00022741"/>
    </source>
</evidence>
<evidence type="ECO:0000259" key="10">
    <source>
        <dbReference type="Pfam" id="PF01467"/>
    </source>
</evidence>
<comment type="catalytic activity">
    <reaction evidence="8 9">
        <text>(R)-4'-phosphopantetheine + ATP + H(+) = 3'-dephospho-CoA + diphosphate</text>
        <dbReference type="Rhea" id="RHEA:19801"/>
        <dbReference type="ChEBI" id="CHEBI:15378"/>
        <dbReference type="ChEBI" id="CHEBI:30616"/>
        <dbReference type="ChEBI" id="CHEBI:33019"/>
        <dbReference type="ChEBI" id="CHEBI:57328"/>
        <dbReference type="ChEBI" id="CHEBI:61723"/>
        <dbReference type="EC" id="2.7.7.3"/>
    </reaction>
</comment>
<sequence length="161" mass="17989">MNKKLAIYPGTFDPVTNGHIDIVERSLDIFDEIIIAVLVNKNKKPVFSTEERVSLLKKATAHLNGVKVGSYDGLLVDYLRNNKCNVVLRGLRAATDLEYEFQLATTNNMMDPGIETVFLMTSNNYTFLTSSVIREAYSCGGELPKCVPDVVHKALKEKFSK</sequence>
<gene>
    <name evidence="9" type="primary">coaD</name>
    <name evidence="11" type="ordered locus">Emin_0106</name>
</gene>
<feature type="binding site" evidence="9">
    <location>
        <begin position="11"/>
        <end position="12"/>
    </location>
    <ligand>
        <name>ATP</name>
        <dbReference type="ChEBI" id="CHEBI:30616"/>
    </ligand>
</feature>
<organism evidence="11 12">
    <name type="scientific">Elusimicrobium minutum (strain Pei191)</name>
    <dbReference type="NCBI Taxonomy" id="445932"/>
    <lineage>
        <taxon>Bacteria</taxon>
        <taxon>Pseudomonadati</taxon>
        <taxon>Elusimicrobiota</taxon>
        <taxon>Elusimicrobia</taxon>
        <taxon>Elusimicrobiales</taxon>
        <taxon>Elusimicrobiaceae</taxon>
        <taxon>Elusimicrobium</taxon>
    </lineage>
</organism>
<comment type="function">
    <text evidence="9">Reversibly transfers an adenylyl group from ATP to 4'-phosphopantetheine, yielding dephospho-CoA (dPCoA) and pyrophosphate.</text>
</comment>
<keyword evidence="6 9" id="KW-0460">Magnesium</keyword>
<feature type="site" description="Transition state stabilizer" evidence="9">
    <location>
        <position position="19"/>
    </location>
</feature>
<dbReference type="PANTHER" id="PTHR21342">
    <property type="entry name" value="PHOSPHOPANTETHEINE ADENYLYLTRANSFERASE"/>
    <property type="match status" value="1"/>
</dbReference>
<dbReference type="SUPFAM" id="SSF52374">
    <property type="entry name" value="Nucleotidylyl transferase"/>
    <property type="match status" value="1"/>
</dbReference>
<dbReference type="NCBIfam" id="TIGR01510">
    <property type="entry name" value="coaD_prev_kdtB"/>
    <property type="match status" value="1"/>
</dbReference>
<evidence type="ECO:0000256" key="6">
    <source>
        <dbReference type="ARBA" id="ARBA00022842"/>
    </source>
</evidence>
<evidence type="ECO:0000256" key="9">
    <source>
        <dbReference type="HAMAP-Rule" id="MF_00151"/>
    </source>
</evidence>
<comment type="pathway">
    <text evidence="9">Cofactor biosynthesis; coenzyme A biosynthesis; CoA from (R)-pantothenate: step 4/5.</text>
</comment>
<dbReference type="PRINTS" id="PR01020">
    <property type="entry name" value="LPSBIOSNTHSS"/>
</dbReference>
<dbReference type="GO" id="GO:0015937">
    <property type="term" value="P:coenzyme A biosynthetic process"/>
    <property type="evidence" value="ECO:0007669"/>
    <property type="project" value="UniProtKB-UniRule"/>
</dbReference>
<dbReference type="OrthoDB" id="9806661at2"/>
<protein>
    <recommendedName>
        <fullName evidence="9">Phosphopantetheine adenylyltransferase</fullName>
        <ecNumber evidence="9">2.7.7.3</ecNumber>
    </recommendedName>
    <alternativeName>
        <fullName evidence="9">Dephospho-CoA pyrophosphorylase</fullName>
    </alternativeName>
    <alternativeName>
        <fullName evidence="9">Pantetheine-phosphate adenylyltransferase</fullName>
        <shortName evidence="9">PPAT</shortName>
    </alternativeName>
</protein>
<feature type="binding site" evidence="9">
    <location>
        <position position="11"/>
    </location>
    <ligand>
        <name>substrate</name>
    </ligand>
</feature>
<feature type="binding site" evidence="9">
    <location>
        <begin position="90"/>
        <end position="92"/>
    </location>
    <ligand>
        <name>ATP</name>
        <dbReference type="ChEBI" id="CHEBI:30616"/>
    </ligand>
</feature>
<dbReference type="KEGG" id="emi:Emin_0106"/>
<dbReference type="GO" id="GO:0005524">
    <property type="term" value="F:ATP binding"/>
    <property type="evidence" value="ECO:0007669"/>
    <property type="project" value="UniProtKB-KW"/>
</dbReference>
<feature type="binding site" evidence="9">
    <location>
        <position position="19"/>
    </location>
    <ligand>
        <name>ATP</name>
        <dbReference type="ChEBI" id="CHEBI:30616"/>
    </ligand>
</feature>
<feature type="binding site" evidence="9">
    <location>
        <position position="89"/>
    </location>
    <ligand>
        <name>substrate</name>
    </ligand>
</feature>
<comment type="subunit">
    <text evidence="9">Homohexamer.</text>
</comment>
<keyword evidence="5 9" id="KW-0067">ATP-binding</keyword>
<dbReference type="InterPro" id="IPR001980">
    <property type="entry name" value="PPAT"/>
</dbReference>
<feature type="binding site" evidence="9">
    <location>
        <position position="100"/>
    </location>
    <ligand>
        <name>ATP</name>
        <dbReference type="ChEBI" id="CHEBI:30616"/>
    </ligand>
</feature>
<dbReference type="UniPathway" id="UPA00241">
    <property type="reaction ID" value="UER00355"/>
</dbReference>
<dbReference type="HAMAP" id="MF_00151">
    <property type="entry name" value="PPAT_bact"/>
    <property type="match status" value="1"/>
</dbReference>
<evidence type="ECO:0000256" key="5">
    <source>
        <dbReference type="ARBA" id="ARBA00022840"/>
    </source>
</evidence>
<keyword evidence="3 9" id="KW-0548">Nucleotidyltransferase</keyword>
<dbReference type="GO" id="GO:0004595">
    <property type="term" value="F:pantetheine-phosphate adenylyltransferase activity"/>
    <property type="evidence" value="ECO:0007669"/>
    <property type="project" value="UniProtKB-UniRule"/>
</dbReference>
<dbReference type="Gene3D" id="3.40.50.620">
    <property type="entry name" value="HUPs"/>
    <property type="match status" value="1"/>
</dbReference>
<proteinExistence type="inferred from homology"/>
<dbReference type="InterPro" id="IPR014729">
    <property type="entry name" value="Rossmann-like_a/b/a_fold"/>
</dbReference>
<keyword evidence="2 9" id="KW-0808">Transferase</keyword>
<comment type="subcellular location">
    <subcellularLocation>
        <location evidence="9">Cytoplasm</location>
    </subcellularLocation>
</comment>
<dbReference type="GO" id="GO:0005737">
    <property type="term" value="C:cytoplasm"/>
    <property type="evidence" value="ECO:0007669"/>
    <property type="project" value="UniProtKB-SubCell"/>
</dbReference>
<feature type="domain" description="Cytidyltransferase-like" evidence="10">
    <location>
        <begin position="7"/>
        <end position="135"/>
    </location>
</feature>
<dbReference type="AlphaFoldDB" id="B2KAX6"/>
<feature type="binding site" evidence="9">
    <location>
        <position position="43"/>
    </location>
    <ligand>
        <name>substrate</name>
    </ligand>
</feature>
<evidence type="ECO:0000256" key="8">
    <source>
        <dbReference type="ARBA" id="ARBA00029346"/>
    </source>
</evidence>
<dbReference type="NCBIfam" id="TIGR00125">
    <property type="entry name" value="cyt_tran_rel"/>
    <property type="match status" value="1"/>
</dbReference>
<comment type="cofactor">
    <cofactor evidence="9">
        <name>Mg(2+)</name>
        <dbReference type="ChEBI" id="CHEBI:18420"/>
    </cofactor>
</comment>